<sequence>MLDGLVFVALFVIFGGGTLLAYWLAYASLPTFDEYRRRYPDLCKNGRCRCHSCGGDRVFLHTLDAFHRRHVCATCGTVLYRS</sequence>
<dbReference type="EMBL" id="BSPB01000005">
    <property type="protein sequence ID" value="GLS13525.1"/>
    <property type="molecule type" value="Genomic_DNA"/>
</dbReference>
<keyword evidence="3" id="KW-1185">Reference proteome</keyword>
<organism evidence="2 3">
    <name type="scientific">Hydrogenophaga electricum</name>
    <dbReference type="NCBI Taxonomy" id="1230953"/>
    <lineage>
        <taxon>Bacteria</taxon>
        <taxon>Pseudomonadati</taxon>
        <taxon>Pseudomonadota</taxon>
        <taxon>Betaproteobacteria</taxon>
        <taxon>Burkholderiales</taxon>
        <taxon>Comamonadaceae</taxon>
        <taxon>Hydrogenophaga</taxon>
    </lineage>
</organism>
<keyword evidence="1" id="KW-0472">Membrane</keyword>
<evidence type="ECO:0000256" key="1">
    <source>
        <dbReference type="SAM" id="Phobius"/>
    </source>
</evidence>
<keyword evidence="1" id="KW-1133">Transmembrane helix</keyword>
<evidence type="ECO:0000313" key="3">
    <source>
        <dbReference type="Proteomes" id="UP001156903"/>
    </source>
</evidence>
<keyword evidence="1" id="KW-0812">Transmembrane</keyword>
<comment type="caution">
    <text evidence="2">The sequence shown here is derived from an EMBL/GenBank/DDBJ whole genome shotgun (WGS) entry which is preliminary data.</text>
</comment>
<name>A0ABQ6C467_9BURK</name>
<dbReference type="RefSeq" id="WP_284306894.1">
    <property type="nucleotide sequence ID" value="NZ_BSPB01000005.1"/>
</dbReference>
<protein>
    <submittedName>
        <fullName evidence="2">Uncharacterized protein</fullName>
    </submittedName>
</protein>
<gene>
    <name evidence="2" type="ORF">GCM10007935_09550</name>
</gene>
<evidence type="ECO:0000313" key="2">
    <source>
        <dbReference type="EMBL" id="GLS13525.1"/>
    </source>
</evidence>
<accession>A0ABQ6C467</accession>
<proteinExistence type="predicted"/>
<dbReference type="Proteomes" id="UP001156903">
    <property type="component" value="Unassembled WGS sequence"/>
</dbReference>
<reference evidence="3" key="1">
    <citation type="journal article" date="2019" name="Int. J. Syst. Evol. Microbiol.">
        <title>The Global Catalogue of Microorganisms (GCM) 10K type strain sequencing project: providing services to taxonomists for standard genome sequencing and annotation.</title>
        <authorList>
            <consortium name="The Broad Institute Genomics Platform"/>
            <consortium name="The Broad Institute Genome Sequencing Center for Infectious Disease"/>
            <person name="Wu L."/>
            <person name="Ma J."/>
        </authorList>
    </citation>
    <scope>NUCLEOTIDE SEQUENCE [LARGE SCALE GENOMIC DNA]</scope>
    <source>
        <strain evidence="3">NBRC 109341</strain>
    </source>
</reference>
<feature type="transmembrane region" description="Helical" evidence="1">
    <location>
        <begin position="6"/>
        <end position="29"/>
    </location>
</feature>